<dbReference type="STRING" id="7868.ENSCMIP00000001441"/>
<feature type="domain" description="B30.2/SPRY" evidence="4">
    <location>
        <begin position="6"/>
        <end position="208"/>
    </location>
</feature>
<dbReference type="PANTHER" id="PTHR25465:SF31">
    <property type="entry name" value="RING-TYPE DOMAIN-CONTAINING PROTEIN"/>
    <property type="match status" value="1"/>
</dbReference>
<dbReference type="InterPro" id="IPR001870">
    <property type="entry name" value="B30.2/SPRY"/>
</dbReference>
<dbReference type="Pfam" id="PF13765">
    <property type="entry name" value="PRY"/>
    <property type="match status" value="1"/>
</dbReference>
<reference evidence="5" key="4">
    <citation type="submission" date="2025-08" db="UniProtKB">
        <authorList>
            <consortium name="Ensembl"/>
        </authorList>
    </citation>
    <scope>IDENTIFICATION</scope>
</reference>
<reference evidence="6" key="2">
    <citation type="journal article" date="2007" name="PLoS Biol.">
        <title>Survey sequencing and comparative analysis of the elephant shark (Callorhinchus milii) genome.</title>
        <authorList>
            <person name="Venkatesh B."/>
            <person name="Kirkness E.F."/>
            <person name="Loh Y.H."/>
            <person name="Halpern A.L."/>
            <person name="Lee A.P."/>
            <person name="Johnson J."/>
            <person name="Dandona N."/>
            <person name="Viswanathan L.D."/>
            <person name="Tay A."/>
            <person name="Venter J.C."/>
            <person name="Strausberg R.L."/>
            <person name="Brenner S."/>
        </authorList>
    </citation>
    <scope>NUCLEOTIDE SEQUENCE [LARGE SCALE GENOMIC DNA]</scope>
</reference>
<dbReference type="Proteomes" id="UP000314986">
    <property type="component" value="Unassembled WGS sequence"/>
</dbReference>
<reference evidence="6" key="1">
    <citation type="journal article" date="2006" name="Science">
        <title>Ancient noncoding elements conserved in the human genome.</title>
        <authorList>
            <person name="Venkatesh B."/>
            <person name="Kirkness E.F."/>
            <person name="Loh Y.H."/>
            <person name="Halpern A.L."/>
            <person name="Lee A.P."/>
            <person name="Johnson J."/>
            <person name="Dandona N."/>
            <person name="Viswanathan L.D."/>
            <person name="Tay A."/>
            <person name="Venter J.C."/>
            <person name="Strausberg R.L."/>
            <person name="Brenner S."/>
        </authorList>
    </citation>
    <scope>NUCLEOTIDE SEQUENCE [LARGE SCALE GENOMIC DNA]</scope>
</reference>
<dbReference type="OMA" id="NCETHIY"/>
<reference evidence="6" key="3">
    <citation type="journal article" date="2014" name="Nature">
        <title>Elephant shark genome provides unique insights into gnathostome evolution.</title>
        <authorList>
            <consortium name="International Elephant Shark Genome Sequencing Consortium"/>
            <person name="Venkatesh B."/>
            <person name="Lee A.P."/>
            <person name="Ravi V."/>
            <person name="Maurya A.K."/>
            <person name="Lian M.M."/>
            <person name="Swann J.B."/>
            <person name="Ohta Y."/>
            <person name="Flajnik M.F."/>
            <person name="Sutoh Y."/>
            <person name="Kasahara M."/>
            <person name="Hoon S."/>
            <person name="Gangu V."/>
            <person name="Roy S.W."/>
            <person name="Irimia M."/>
            <person name="Korzh V."/>
            <person name="Kondrychyn I."/>
            <person name="Lim Z.W."/>
            <person name="Tay B.H."/>
            <person name="Tohari S."/>
            <person name="Kong K.W."/>
            <person name="Ho S."/>
            <person name="Lorente-Galdos B."/>
            <person name="Quilez J."/>
            <person name="Marques-Bonet T."/>
            <person name="Raney B.J."/>
            <person name="Ingham P.W."/>
            <person name="Tay A."/>
            <person name="Hillier L.W."/>
            <person name="Minx P."/>
            <person name="Boehm T."/>
            <person name="Wilson R.K."/>
            <person name="Brenner S."/>
            <person name="Warren W.C."/>
        </authorList>
    </citation>
    <scope>NUCLEOTIDE SEQUENCE [LARGE SCALE GENOMIC DNA]</scope>
</reference>
<proteinExistence type="predicted"/>
<evidence type="ECO:0000313" key="5">
    <source>
        <dbReference type="Ensembl" id="ENSCMIP00000001441.1"/>
    </source>
</evidence>
<dbReference type="Ensembl" id="ENSCMIT00000001505.1">
    <property type="protein sequence ID" value="ENSCMIP00000001441.1"/>
    <property type="gene ID" value="ENSCMIG00000000918.1"/>
</dbReference>
<dbReference type="GO" id="GO:0005737">
    <property type="term" value="C:cytoplasm"/>
    <property type="evidence" value="ECO:0007669"/>
    <property type="project" value="UniProtKB-ARBA"/>
</dbReference>
<dbReference type="PROSITE" id="PS50188">
    <property type="entry name" value="B302_SPRY"/>
    <property type="match status" value="1"/>
</dbReference>
<keyword evidence="2" id="KW-0863">Zinc-finger</keyword>
<dbReference type="Gene3D" id="2.60.120.920">
    <property type="match status" value="1"/>
</dbReference>
<dbReference type="GeneTree" id="ENSGT00940000154395"/>
<sequence>MPRDPPIDQQSGSCYVRFSQFYAAKLTFDPNTANNYLSLSAGNRTVMECFPESGGYLEHPDRFDTLWHVLCAESLCAGKYYWEVCGQAGPRGFAANLGIAYGRINRKGADLSCSIGGNAVSWCLSVSPDGGRRQRFSARHRNKSFDIPRVACERIGLYLDWPAGTLAIYDVVAGAMTLIHRFRSVFTEPLFPAFGVYSKSSLTIQQLP</sequence>
<dbReference type="Pfam" id="PF00622">
    <property type="entry name" value="SPRY"/>
    <property type="match status" value="1"/>
</dbReference>
<accession>A0A4W3GDM5</accession>
<dbReference type="PRINTS" id="PR01407">
    <property type="entry name" value="BUTYPHLNCDUF"/>
</dbReference>
<dbReference type="SMART" id="SM00449">
    <property type="entry name" value="SPRY"/>
    <property type="match status" value="1"/>
</dbReference>
<keyword evidence="1" id="KW-0479">Metal-binding</keyword>
<evidence type="ECO:0000259" key="4">
    <source>
        <dbReference type="PROSITE" id="PS50188"/>
    </source>
</evidence>
<dbReference type="InParanoid" id="A0A4W3GDM5"/>
<evidence type="ECO:0000256" key="3">
    <source>
        <dbReference type="ARBA" id="ARBA00022833"/>
    </source>
</evidence>
<evidence type="ECO:0000256" key="1">
    <source>
        <dbReference type="ARBA" id="ARBA00022723"/>
    </source>
</evidence>
<dbReference type="InterPro" id="IPR051051">
    <property type="entry name" value="E3_ubiq-ligase_TRIM/RNF"/>
</dbReference>
<reference evidence="5" key="5">
    <citation type="submission" date="2025-09" db="UniProtKB">
        <authorList>
            <consortium name="Ensembl"/>
        </authorList>
    </citation>
    <scope>IDENTIFICATION</scope>
</reference>
<dbReference type="SMART" id="SM00589">
    <property type="entry name" value="PRY"/>
    <property type="match status" value="1"/>
</dbReference>
<dbReference type="InterPro" id="IPR043136">
    <property type="entry name" value="B30.2/SPRY_sf"/>
</dbReference>
<dbReference type="GO" id="GO:0008270">
    <property type="term" value="F:zinc ion binding"/>
    <property type="evidence" value="ECO:0007669"/>
    <property type="project" value="UniProtKB-KW"/>
</dbReference>
<evidence type="ECO:0000256" key="2">
    <source>
        <dbReference type="ARBA" id="ARBA00022771"/>
    </source>
</evidence>
<dbReference type="InterPro" id="IPR003877">
    <property type="entry name" value="SPRY_dom"/>
</dbReference>
<dbReference type="InterPro" id="IPR006574">
    <property type="entry name" value="PRY"/>
</dbReference>
<dbReference type="InterPro" id="IPR003879">
    <property type="entry name" value="Butyrophylin_SPRY"/>
</dbReference>
<keyword evidence="3" id="KW-0862">Zinc</keyword>
<dbReference type="AlphaFoldDB" id="A0A4W3GDM5"/>
<organism evidence="5 6">
    <name type="scientific">Callorhinchus milii</name>
    <name type="common">Ghost shark</name>
    <dbReference type="NCBI Taxonomy" id="7868"/>
    <lineage>
        <taxon>Eukaryota</taxon>
        <taxon>Metazoa</taxon>
        <taxon>Chordata</taxon>
        <taxon>Craniata</taxon>
        <taxon>Vertebrata</taxon>
        <taxon>Chondrichthyes</taxon>
        <taxon>Holocephali</taxon>
        <taxon>Chimaeriformes</taxon>
        <taxon>Callorhinchidae</taxon>
        <taxon>Callorhinchus</taxon>
    </lineage>
</organism>
<evidence type="ECO:0000313" key="6">
    <source>
        <dbReference type="Proteomes" id="UP000314986"/>
    </source>
</evidence>
<name>A0A4W3GDM5_CALMI</name>
<dbReference type="InterPro" id="IPR013320">
    <property type="entry name" value="ConA-like_dom_sf"/>
</dbReference>
<dbReference type="PANTHER" id="PTHR25465">
    <property type="entry name" value="B-BOX DOMAIN CONTAINING"/>
    <property type="match status" value="1"/>
</dbReference>
<keyword evidence="6" id="KW-1185">Reference proteome</keyword>
<protein>
    <recommendedName>
        <fullName evidence="4">B30.2/SPRY domain-containing protein</fullName>
    </recommendedName>
</protein>
<dbReference type="SUPFAM" id="SSF49899">
    <property type="entry name" value="Concanavalin A-like lectins/glucanases"/>
    <property type="match status" value="1"/>
</dbReference>